<dbReference type="RefSeq" id="XP_047780717.1">
    <property type="nucleotide sequence ID" value="XM_047928927.1"/>
</dbReference>
<feature type="region of interest" description="Disordered" evidence="1">
    <location>
        <begin position="1"/>
        <end position="46"/>
    </location>
</feature>
<organism evidence="2 3">
    <name type="scientific">Rhodofomes roseus</name>
    <dbReference type="NCBI Taxonomy" id="34475"/>
    <lineage>
        <taxon>Eukaryota</taxon>
        <taxon>Fungi</taxon>
        <taxon>Dikarya</taxon>
        <taxon>Basidiomycota</taxon>
        <taxon>Agaricomycotina</taxon>
        <taxon>Agaricomycetes</taxon>
        <taxon>Polyporales</taxon>
        <taxon>Rhodofomes</taxon>
    </lineage>
</organism>
<sequence>MSDLKDTQKEETMTQDGKAAEEDITKQEDEAEQDIPRDESNYPATGPVWDLARAREIPCAPLNTSYVDCVKTNIQY</sequence>
<proteinExistence type="predicted"/>
<dbReference type="EMBL" id="JADCUA010000007">
    <property type="protein sequence ID" value="KAH9838802.1"/>
    <property type="molecule type" value="Genomic_DNA"/>
</dbReference>
<protein>
    <submittedName>
        <fullName evidence="2">Uncharacterized protein</fullName>
    </submittedName>
</protein>
<evidence type="ECO:0000256" key="1">
    <source>
        <dbReference type="SAM" id="MobiDB-lite"/>
    </source>
</evidence>
<gene>
    <name evidence="2" type="ORF">C8Q71DRAFT_906543</name>
</gene>
<keyword evidence="3" id="KW-1185">Reference proteome</keyword>
<accession>A0ABQ8KKX6</accession>
<comment type="caution">
    <text evidence="2">The sequence shown here is derived from an EMBL/GenBank/DDBJ whole genome shotgun (WGS) entry which is preliminary data.</text>
</comment>
<dbReference type="Proteomes" id="UP000814176">
    <property type="component" value="Unassembled WGS sequence"/>
</dbReference>
<feature type="compositionally biased region" description="Basic and acidic residues" evidence="1">
    <location>
        <begin position="1"/>
        <end position="40"/>
    </location>
</feature>
<name>A0ABQ8KKX6_9APHY</name>
<evidence type="ECO:0000313" key="3">
    <source>
        <dbReference type="Proteomes" id="UP000814176"/>
    </source>
</evidence>
<reference evidence="2 3" key="1">
    <citation type="journal article" date="2021" name="Environ. Microbiol.">
        <title>Gene family expansions and transcriptome signatures uncover fungal adaptations to wood decay.</title>
        <authorList>
            <person name="Hage H."/>
            <person name="Miyauchi S."/>
            <person name="Viragh M."/>
            <person name="Drula E."/>
            <person name="Min B."/>
            <person name="Chaduli D."/>
            <person name="Navarro D."/>
            <person name="Favel A."/>
            <person name="Norest M."/>
            <person name="Lesage-Meessen L."/>
            <person name="Balint B."/>
            <person name="Merenyi Z."/>
            <person name="de Eugenio L."/>
            <person name="Morin E."/>
            <person name="Martinez A.T."/>
            <person name="Baldrian P."/>
            <person name="Stursova M."/>
            <person name="Martinez M.J."/>
            <person name="Novotny C."/>
            <person name="Magnuson J.K."/>
            <person name="Spatafora J.W."/>
            <person name="Maurice S."/>
            <person name="Pangilinan J."/>
            <person name="Andreopoulos W."/>
            <person name="LaButti K."/>
            <person name="Hundley H."/>
            <person name="Na H."/>
            <person name="Kuo A."/>
            <person name="Barry K."/>
            <person name="Lipzen A."/>
            <person name="Henrissat B."/>
            <person name="Riley R."/>
            <person name="Ahrendt S."/>
            <person name="Nagy L.G."/>
            <person name="Grigoriev I.V."/>
            <person name="Martin F."/>
            <person name="Rosso M.N."/>
        </authorList>
    </citation>
    <scope>NUCLEOTIDE SEQUENCE [LARGE SCALE GENOMIC DNA]</scope>
    <source>
        <strain evidence="2 3">CIRM-BRFM 1785</strain>
    </source>
</reference>
<evidence type="ECO:0000313" key="2">
    <source>
        <dbReference type="EMBL" id="KAH9838802.1"/>
    </source>
</evidence>
<dbReference type="GeneID" id="72009659"/>